<comment type="caution">
    <text evidence="2">The sequence shown here is derived from an EMBL/GenBank/DDBJ whole genome shotgun (WGS) entry which is preliminary data.</text>
</comment>
<feature type="compositionally biased region" description="Pro residues" evidence="1">
    <location>
        <begin position="117"/>
        <end position="129"/>
    </location>
</feature>
<dbReference type="Proteomes" id="UP000249757">
    <property type="component" value="Unassembled WGS sequence"/>
</dbReference>
<accession>A0A922NKP3</accession>
<evidence type="ECO:0000313" key="3">
    <source>
        <dbReference type="Proteomes" id="UP000249757"/>
    </source>
</evidence>
<feature type="compositionally biased region" description="Low complexity" evidence="1">
    <location>
        <begin position="322"/>
        <end position="352"/>
    </location>
</feature>
<feature type="region of interest" description="Disordered" evidence="1">
    <location>
        <begin position="287"/>
        <end position="358"/>
    </location>
</feature>
<keyword evidence="3" id="KW-1185">Reference proteome</keyword>
<name>A0A922NKP3_9PLEO</name>
<reference evidence="3" key="1">
    <citation type="journal article" date="2022" name="Microb. Genom.">
        <title>A global pangenome for the wheat fungal pathogen Pyrenophora tritici-repentis and prediction of effector protein structural homology.</title>
        <authorList>
            <person name="Moolhuijzen P.M."/>
            <person name="See P.T."/>
            <person name="Shi G."/>
            <person name="Powell H.R."/>
            <person name="Cockram J."/>
            <person name="Jorgensen L.N."/>
            <person name="Benslimane H."/>
            <person name="Strelkov S.E."/>
            <person name="Turner J."/>
            <person name="Liu Z."/>
            <person name="Moffat C.S."/>
        </authorList>
    </citation>
    <scope>NUCLEOTIDE SEQUENCE [LARGE SCALE GENOMIC DNA]</scope>
</reference>
<proteinExistence type="predicted"/>
<feature type="compositionally biased region" description="Polar residues" evidence="1">
    <location>
        <begin position="288"/>
        <end position="309"/>
    </location>
</feature>
<feature type="region of interest" description="Disordered" evidence="1">
    <location>
        <begin position="1"/>
        <end position="175"/>
    </location>
</feature>
<gene>
    <name evidence="2" type="ORF">Ptr86124_002786</name>
</gene>
<evidence type="ECO:0000256" key="1">
    <source>
        <dbReference type="SAM" id="MobiDB-lite"/>
    </source>
</evidence>
<sequence length="358" mass="39232">MDFNNPNAYGGQFANSPQHTQFDAQARLQQQANPHGQYGQAASFPGMGAAMGSNVIQPGPPYLQRGALQQQHQLSSPSPYSTAPYSQTMPSPAHQQFAQNRQTASPASATGQQPFATPTPQPQPQPQPQHSPAAMQSNGHHHQPMNLQLPVKPDPPQLQTPIKQVPRSPVSPVHHARAQDRVATLLDINSILIREVCDLQAQGKAGPIAPTPEQKSEADKAQPSKEYVDYMRRLQANLAYLAQNAEKVPKPGQQVQPGPAIMSLPASPQELVKLYTKLQDLFPGWKGQTAQMKQSPGPQRTSSNMSQPPSAGLQPNWGQNAMQQSMQQAQQQAQQQQQQQQQTQQQQQQTQQPKQESQ</sequence>
<protein>
    <submittedName>
        <fullName evidence="2">Membrane protein</fullName>
    </submittedName>
</protein>
<evidence type="ECO:0000313" key="2">
    <source>
        <dbReference type="EMBL" id="KAI1517485.1"/>
    </source>
</evidence>
<feature type="compositionally biased region" description="Polar residues" evidence="1">
    <location>
        <begin position="87"/>
        <end position="108"/>
    </location>
</feature>
<dbReference type="AlphaFoldDB" id="A0A922NKP3"/>
<organism evidence="2 3">
    <name type="scientific">Pyrenophora tritici-repentis</name>
    <dbReference type="NCBI Taxonomy" id="45151"/>
    <lineage>
        <taxon>Eukaryota</taxon>
        <taxon>Fungi</taxon>
        <taxon>Dikarya</taxon>
        <taxon>Ascomycota</taxon>
        <taxon>Pezizomycotina</taxon>
        <taxon>Dothideomycetes</taxon>
        <taxon>Pleosporomycetidae</taxon>
        <taxon>Pleosporales</taxon>
        <taxon>Pleosporineae</taxon>
        <taxon>Pleosporaceae</taxon>
        <taxon>Pyrenophora</taxon>
    </lineage>
</organism>
<feature type="compositionally biased region" description="Polar residues" evidence="1">
    <location>
        <begin position="1"/>
        <end position="34"/>
    </location>
</feature>
<dbReference type="OrthoDB" id="2530523at2759"/>
<feature type="compositionally biased region" description="Low complexity" evidence="1">
    <location>
        <begin position="68"/>
        <end position="86"/>
    </location>
</feature>
<dbReference type="EMBL" id="NRDI02000003">
    <property type="protein sequence ID" value="KAI1517485.1"/>
    <property type="molecule type" value="Genomic_DNA"/>
</dbReference>